<keyword evidence="2" id="KW-0325">Glycoprotein</keyword>
<dbReference type="EC" id="3.2.1.58" evidence="6"/>
<feature type="compositionally biased region" description="Low complexity" evidence="7">
    <location>
        <begin position="9"/>
        <end position="18"/>
    </location>
</feature>
<organism evidence="8 9">
    <name type="scientific">Prorocentrum cordatum</name>
    <dbReference type="NCBI Taxonomy" id="2364126"/>
    <lineage>
        <taxon>Eukaryota</taxon>
        <taxon>Sar</taxon>
        <taxon>Alveolata</taxon>
        <taxon>Dinophyceae</taxon>
        <taxon>Prorocentrales</taxon>
        <taxon>Prorocentraceae</taxon>
        <taxon>Prorocentrum</taxon>
    </lineage>
</organism>
<dbReference type="InterPro" id="IPR017853">
    <property type="entry name" value="GH"/>
</dbReference>
<dbReference type="SUPFAM" id="SSF51445">
    <property type="entry name" value="(Trans)glycosidases"/>
    <property type="match status" value="1"/>
</dbReference>
<dbReference type="Proteomes" id="UP001189429">
    <property type="component" value="Unassembled WGS sequence"/>
</dbReference>
<gene>
    <name evidence="8" type="ORF">PCOR1329_LOCUS20894</name>
</gene>
<feature type="compositionally biased region" description="Low complexity" evidence="7">
    <location>
        <begin position="588"/>
        <end position="600"/>
    </location>
</feature>
<feature type="compositionally biased region" description="Low complexity" evidence="7">
    <location>
        <begin position="30"/>
        <end position="40"/>
    </location>
</feature>
<keyword evidence="3" id="KW-0326">Glycosidase</keyword>
<evidence type="ECO:0000256" key="5">
    <source>
        <dbReference type="ARBA" id="ARBA00036824"/>
    </source>
</evidence>
<feature type="region of interest" description="Disordered" evidence="7">
    <location>
        <begin position="120"/>
        <end position="150"/>
    </location>
</feature>
<evidence type="ECO:0000256" key="3">
    <source>
        <dbReference type="ARBA" id="ARBA00023295"/>
    </source>
</evidence>
<keyword evidence="4" id="KW-0961">Cell wall biogenesis/degradation</keyword>
<feature type="region of interest" description="Disordered" evidence="7">
    <location>
        <begin position="1"/>
        <end position="43"/>
    </location>
</feature>
<feature type="compositionally biased region" description="Low complexity" evidence="7">
    <location>
        <begin position="656"/>
        <end position="668"/>
    </location>
</feature>
<name>A0ABN9RIT8_9DINO</name>
<evidence type="ECO:0000313" key="8">
    <source>
        <dbReference type="EMBL" id="CAK0818732.1"/>
    </source>
</evidence>
<reference evidence="8" key="1">
    <citation type="submission" date="2023-10" db="EMBL/GenBank/DDBJ databases">
        <authorList>
            <person name="Chen Y."/>
            <person name="Shah S."/>
            <person name="Dougan E. K."/>
            <person name="Thang M."/>
            <person name="Chan C."/>
        </authorList>
    </citation>
    <scope>NUCLEOTIDE SEQUENCE [LARGE SCALE GENOMIC DNA]</scope>
</reference>
<comment type="caution">
    <text evidence="8">The sequence shown here is derived from an EMBL/GenBank/DDBJ whole genome shotgun (WGS) entry which is preliminary data.</text>
</comment>
<evidence type="ECO:0000256" key="2">
    <source>
        <dbReference type="ARBA" id="ARBA00023180"/>
    </source>
</evidence>
<evidence type="ECO:0000256" key="1">
    <source>
        <dbReference type="ARBA" id="ARBA00022801"/>
    </source>
</evidence>
<comment type="catalytic activity">
    <reaction evidence="5">
        <text>Successive hydrolysis of beta-D-glucose units from the non-reducing ends of (1-&gt;3)-beta-D-glucans, releasing alpha-glucose.</text>
        <dbReference type="EC" id="3.2.1.58"/>
    </reaction>
</comment>
<feature type="region of interest" description="Disordered" evidence="7">
    <location>
        <begin position="588"/>
        <end position="668"/>
    </location>
</feature>
<proteinExistence type="predicted"/>
<evidence type="ECO:0000256" key="6">
    <source>
        <dbReference type="ARBA" id="ARBA00038929"/>
    </source>
</evidence>
<accession>A0ABN9RIT8</accession>
<keyword evidence="1" id="KW-0378">Hydrolase</keyword>
<evidence type="ECO:0000256" key="7">
    <source>
        <dbReference type="SAM" id="MobiDB-lite"/>
    </source>
</evidence>
<evidence type="ECO:0000256" key="4">
    <source>
        <dbReference type="ARBA" id="ARBA00023316"/>
    </source>
</evidence>
<protein>
    <recommendedName>
        <fullName evidence="6">glucan 1,3-beta-glucosidase</fullName>
        <ecNumber evidence="6">3.2.1.58</ecNumber>
    </recommendedName>
</protein>
<evidence type="ECO:0000313" key="9">
    <source>
        <dbReference type="Proteomes" id="UP001189429"/>
    </source>
</evidence>
<dbReference type="PANTHER" id="PTHR31297">
    <property type="entry name" value="GLUCAN ENDO-1,6-BETA-GLUCOSIDASE B"/>
    <property type="match status" value="1"/>
</dbReference>
<dbReference type="EMBL" id="CAUYUJ010006796">
    <property type="protein sequence ID" value="CAK0818732.1"/>
    <property type="molecule type" value="Genomic_DNA"/>
</dbReference>
<keyword evidence="9" id="KW-1185">Reference proteome</keyword>
<dbReference type="InterPro" id="IPR050386">
    <property type="entry name" value="Glycosyl_hydrolase_5"/>
</dbReference>
<sequence>MPNPPGEVSPASSPSRAAPARRPRCPHGMAAPAATGTPAASEGFHFAGSLTDWEILREPMRRRRGRGRLLRQRIRVRGEAQAGPEVGASGAVFGGAAAEAPRTEEFQIVVGADWKSRVLPEGLDGTLRPGGSPRRASGEGGQGHGRNWAVQGAPGQALDIVLDPEMLTVACEEAFSGDESADEPDEAAVQLAPRGCAPAEGPWRGVNLGGWLLLERWMAPGLFEELAPSAEDELSLMSLLVAQGGSEARAPVARFRDAFITREDFRWLRREGGVNAVRLPVGYWCLEEHAAGTPFLPTERYVDKAFDWAEEFGLKVLLELHGASGAQNCEHHSGQRTDSPMWLQGKHRLENLEVLEAWSRRWGSREGFLGLGLGNEVSSTFGTSCPLPPGLSGPLAGLRQMCRCCCCCCWMLGQDCWVSVGRFYAEAAQRCRPHLREGAPFVIDTCWDVGRFDGANLRELMELGPVWLANYHHYQCHGSSHEAPGAVGMHCEAGALYEALRARPPLPGLPLVLGEFSLALKTSVKDYDGRHWQRRYFRQQTRLAQRHGLGWFFWSYKLSREDFHHWSYRECVRLGWISPAAWAGASGRAAAEAGPPSAGLAPPPDLPAQPAPPPHGRAEAGDEPLLPGAAGPPPRPHGGGARPDAPPVAAGGGLCAGAPAGRPQVLSV</sequence>
<dbReference type="PANTHER" id="PTHR31297:SF34">
    <property type="entry name" value="GLUCAN 1,3-BETA-GLUCOSIDASE 2"/>
    <property type="match status" value="1"/>
</dbReference>
<dbReference type="Gene3D" id="3.20.20.80">
    <property type="entry name" value="Glycosidases"/>
    <property type="match status" value="1"/>
</dbReference>
<feature type="compositionally biased region" description="Pro residues" evidence="7">
    <location>
        <begin position="601"/>
        <end position="615"/>
    </location>
</feature>